<name>U9U3L0_RHIID</name>
<evidence type="ECO:0000256" key="1">
    <source>
        <dbReference type="SAM" id="MobiDB-lite"/>
    </source>
</evidence>
<organism evidence="2">
    <name type="scientific">Rhizophagus irregularis (strain DAOM 181602 / DAOM 197198 / MUCL 43194)</name>
    <name type="common">Arbuscular mycorrhizal fungus</name>
    <name type="synonym">Glomus intraradices</name>
    <dbReference type="NCBI Taxonomy" id="747089"/>
    <lineage>
        <taxon>Eukaryota</taxon>
        <taxon>Fungi</taxon>
        <taxon>Fungi incertae sedis</taxon>
        <taxon>Mucoromycota</taxon>
        <taxon>Glomeromycotina</taxon>
        <taxon>Glomeromycetes</taxon>
        <taxon>Glomerales</taxon>
        <taxon>Glomeraceae</taxon>
        <taxon>Rhizophagus</taxon>
    </lineage>
</organism>
<sequence>MKIAKYCLKTYTIFLRYLHFLHSNITTILELLHMHISVNKVLKLRKTPHVEKHNINGRITMRDQLVVNLRFMQIIIEATGEARTISPKQKTIDKFEERMNNSNYKSDK</sequence>
<gene>
    <name evidence="2" type="ORF">GLOINDRAFT_95504</name>
</gene>
<dbReference type="AlphaFoldDB" id="U9U3L0"/>
<proteinExistence type="predicted"/>
<reference evidence="2" key="1">
    <citation type="submission" date="2013-07" db="EMBL/GenBank/DDBJ databases">
        <title>The genome of an arbuscular mycorrhizal fungus provides insights into the evolution of the oldest plant symbiosis.</title>
        <authorList>
            <consortium name="DOE Joint Genome Institute"/>
            <person name="Tisserant E."/>
            <person name="Malbreil M."/>
            <person name="Kuo A."/>
            <person name="Kohler A."/>
            <person name="Symeonidi A."/>
            <person name="Balestrini R."/>
            <person name="Charron P."/>
            <person name="Duensing N."/>
            <person name="Frei-dit-Frey N."/>
            <person name="Gianinazzi-Pearson V."/>
            <person name="Gilbert B."/>
            <person name="Handa Y."/>
            <person name="Hijri M."/>
            <person name="Kaul R."/>
            <person name="Kawaguchi M."/>
            <person name="Krajinski F."/>
            <person name="Lammers P."/>
            <person name="Lapierre D."/>
            <person name="Masclaux F.G."/>
            <person name="Murat C."/>
            <person name="Morin E."/>
            <person name="Ndikumana S."/>
            <person name="Pagni M."/>
            <person name="Petitpierre D."/>
            <person name="Requena N."/>
            <person name="Rosikiewicz P."/>
            <person name="Riley R."/>
            <person name="Saito K."/>
            <person name="San Clemente H."/>
            <person name="Shapiro H."/>
            <person name="van Tuinen D."/>
            <person name="Becard G."/>
            <person name="Bonfante P."/>
            <person name="Paszkowski U."/>
            <person name="Shachar-Hill Y."/>
            <person name="Young J.P."/>
            <person name="Sanders I.R."/>
            <person name="Henrissat B."/>
            <person name="Rensing S.A."/>
            <person name="Grigoriev I.V."/>
            <person name="Corradi N."/>
            <person name="Roux C."/>
            <person name="Martin F."/>
        </authorList>
    </citation>
    <scope>NUCLEOTIDE SEQUENCE</scope>
    <source>
        <strain evidence="2">DAOM 197198</strain>
    </source>
</reference>
<accession>U9U3L0</accession>
<feature type="compositionally biased region" description="Basic and acidic residues" evidence="1">
    <location>
        <begin position="90"/>
        <end position="108"/>
    </location>
</feature>
<dbReference type="HOGENOM" id="CLU_2198333_0_0_1"/>
<dbReference type="EMBL" id="KI283060">
    <property type="protein sequence ID" value="ESA14272.1"/>
    <property type="molecule type" value="Genomic_DNA"/>
</dbReference>
<protein>
    <submittedName>
        <fullName evidence="2">Uncharacterized protein</fullName>
    </submittedName>
</protein>
<evidence type="ECO:0000313" key="2">
    <source>
        <dbReference type="EMBL" id="ESA14272.1"/>
    </source>
</evidence>
<feature type="region of interest" description="Disordered" evidence="1">
    <location>
        <begin position="89"/>
        <end position="108"/>
    </location>
</feature>